<keyword evidence="1" id="KW-1133">Transmembrane helix</keyword>
<feature type="transmembrane region" description="Helical" evidence="1">
    <location>
        <begin position="403"/>
        <end position="422"/>
    </location>
</feature>
<evidence type="ECO:0000313" key="2">
    <source>
        <dbReference type="EMBL" id="TDA20967.1"/>
    </source>
</evidence>
<reference evidence="2 3" key="1">
    <citation type="journal article" date="2016" name="Nat. Microbiol.">
        <title>The Mouse Intestinal Bacterial Collection (miBC) provides host-specific insight into cultured diversity and functional potential of the gut microbiota.</title>
        <authorList>
            <person name="Lagkouvardos I."/>
            <person name="Pukall R."/>
            <person name="Abt B."/>
            <person name="Foesel B.U."/>
            <person name="Meier-Kolthoff J.P."/>
            <person name="Kumar N."/>
            <person name="Bresciani A."/>
            <person name="Martinez I."/>
            <person name="Just S."/>
            <person name="Ziegler C."/>
            <person name="Brugiroux S."/>
            <person name="Garzetti D."/>
            <person name="Wenning M."/>
            <person name="Bui T.P."/>
            <person name="Wang J."/>
            <person name="Hugenholtz F."/>
            <person name="Plugge C.M."/>
            <person name="Peterson D.A."/>
            <person name="Hornef M.W."/>
            <person name="Baines J.F."/>
            <person name="Smidt H."/>
            <person name="Walter J."/>
            <person name="Kristiansen K."/>
            <person name="Nielsen H.B."/>
            <person name="Haller D."/>
            <person name="Overmann J."/>
            <person name="Stecher B."/>
            <person name="Clavel T."/>
        </authorList>
    </citation>
    <scope>NUCLEOTIDE SEQUENCE [LARGE SCALE GENOMIC DNA]</scope>
    <source>
        <strain evidence="2 3">DSM 28560</strain>
    </source>
</reference>
<evidence type="ECO:0000256" key="1">
    <source>
        <dbReference type="SAM" id="Phobius"/>
    </source>
</evidence>
<protein>
    <recommendedName>
        <fullName evidence="4">Oligosaccharide repeat unit polymerase</fullName>
    </recommendedName>
</protein>
<feature type="transmembrane region" description="Helical" evidence="1">
    <location>
        <begin position="221"/>
        <end position="243"/>
    </location>
</feature>
<feature type="transmembrane region" description="Helical" evidence="1">
    <location>
        <begin position="294"/>
        <end position="313"/>
    </location>
</feature>
<feature type="transmembrane region" description="Helical" evidence="1">
    <location>
        <begin position="55"/>
        <end position="71"/>
    </location>
</feature>
<dbReference type="AlphaFoldDB" id="A0A4R4FBX6"/>
<proteinExistence type="predicted"/>
<gene>
    <name evidence="2" type="ORF">E1963_14420</name>
</gene>
<feature type="transmembrane region" description="Helical" evidence="1">
    <location>
        <begin position="351"/>
        <end position="373"/>
    </location>
</feature>
<accession>A0A4R4FBX6</accession>
<evidence type="ECO:0000313" key="3">
    <source>
        <dbReference type="Proteomes" id="UP000295710"/>
    </source>
</evidence>
<feature type="transmembrane region" description="Helical" evidence="1">
    <location>
        <begin position="78"/>
        <end position="98"/>
    </location>
</feature>
<keyword evidence="1" id="KW-0472">Membrane</keyword>
<keyword evidence="3" id="KW-1185">Reference proteome</keyword>
<comment type="caution">
    <text evidence="2">The sequence shown here is derived from an EMBL/GenBank/DDBJ whole genome shotgun (WGS) entry which is preliminary data.</text>
</comment>
<feature type="transmembrane region" description="Helical" evidence="1">
    <location>
        <begin position="134"/>
        <end position="155"/>
    </location>
</feature>
<dbReference type="EMBL" id="SMMX01000013">
    <property type="protein sequence ID" value="TDA20967.1"/>
    <property type="molecule type" value="Genomic_DNA"/>
</dbReference>
<feature type="transmembrane region" description="Helical" evidence="1">
    <location>
        <begin position="182"/>
        <end position="200"/>
    </location>
</feature>
<name>A0A4R4FBX6_9FIRM</name>
<dbReference type="RefSeq" id="WP_132279322.1">
    <property type="nucleotide sequence ID" value="NZ_SMMX01000013.1"/>
</dbReference>
<sequence length="439" mass="50635">MYQKRQGNKNLTNIMLLLIIMLIYKLALELGFWFLLSKAYGGLGVYRYDFNLGKYLLGFIWCFLLFAMIRHDIRKPSVFFLELEYFMAIIPITVIFAFSNENVLYYTAICSGFAVAEIIVWLGRDIVIPKINLASKAIIIAFYFITIIVYITIVLQNGMFSLKALDIYEVYSVRSEFHLNKYVGYLFNWQYTIITPFFIVRAIDRKKYLTAIAFCGMQFLAYLYAAQKNILFVIPLVVGIAIVSNLRSFNTLAFCGLSLGTALVTALGFKLNFFYQLYDLFVRRVLILSANLKFIYYDYFSTHTLIGLAGTLWGKFLGIDFPYEERIGIIISTEYFNKPEMNSNTGFWAEGYYRFGLFGILLVGIIFALLILVIDEFAKWNGYSFALGISFFAIFTLNDGGIIDSIIFGPLTVLIFLCLFYNKGDDFKKLRMKTEYSKI</sequence>
<feature type="transmembrane region" description="Helical" evidence="1">
    <location>
        <begin position="380"/>
        <end position="397"/>
    </location>
</feature>
<evidence type="ECO:0008006" key="4">
    <source>
        <dbReference type="Google" id="ProtNLM"/>
    </source>
</evidence>
<organism evidence="2 3">
    <name type="scientific">Extibacter muris</name>
    <dbReference type="NCBI Taxonomy" id="1796622"/>
    <lineage>
        <taxon>Bacteria</taxon>
        <taxon>Bacillati</taxon>
        <taxon>Bacillota</taxon>
        <taxon>Clostridia</taxon>
        <taxon>Lachnospirales</taxon>
        <taxon>Lachnospiraceae</taxon>
        <taxon>Extibacter</taxon>
    </lineage>
</organism>
<feature type="transmembrane region" description="Helical" evidence="1">
    <location>
        <begin position="12"/>
        <end position="35"/>
    </location>
</feature>
<feature type="transmembrane region" description="Helical" evidence="1">
    <location>
        <begin position="104"/>
        <end position="122"/>
    </location>
</feature>
<keyword evidence="1" id="KW-0812">Transmembrane</keyword>
<feature type="transmembrane region" description="Helical" evidence="1">
    <location>
        <begin position="249"/>
        <end position="273"/>
    </location>
</feature>
<dbReference type="Proteomes" id="UP000295710">
    <property type="component" value="Unassembled WGS sequence"/>
</dbReference>